<dbReference type="Proteomes" id="UP000626109">
    <property type="component" value="Unassembled WGS sequence"/>
</dbReference>
<evidence type="ECO:0000313" key="1">
    <source>
        <dbReference type="EMBL" id="CAE8698491.1"/>
    </source>
</evidence>
<feature type="non-terminal residue" evidence="1">
    <location>
        <position position="1"/>
    </location>
</feature>
<sequence length="248" mass="27939">HSWSLIRSCADGGALRRCWPGPRRTAGDLAGEESLLRQCVKRSESVGRRQSSGDAEVARLARFYLALQGCQTNRFEEADELLAQLGLSARLADEIWAQSCSQPKPAEFFADVLDNGLSAGLLERAREALKPESSYWEDHRYHDENLAFYSHAHLMGQEEHIIDEVIEALRPMLAEVAPHIASSVTTAEWWVHQRGRDQWHGHPLHFDTNEQLLRDSRGSCVQHPAVSTVVYLCDDSPRFGPTLVTDQR</sequence>
<comment type="caution">
    <text evidence="1">The sequence shown here is derived from an EMBL/GenBank/DDBJ whole genome shotgun (WGS) entry which is preliminary data.</text>
</comment>
<organism evidence="1 2">
    <name type="scientific">Polarella glacialis</name>
    <name type="common">Dinoflagellate</name>
    <dbReference type="NCBI Taxonomy" id="89957"/>
    <lineage>
        <taxon>Eukaryota</taxon>
        <taxon>Sar</taxon>
        <taxon>Alveolata</taxon>
        <taxon>Dinophyceae</taxon>
        <taxon>Suessiales</taxon>
        <taxon>Suessiaceae</taxon>
        <taxon>Polarella</taxon>
    </lineage>
</organism>
<name>A0A813KCT6_POLGL</name>
<gene>
    <name evidence="1" type="ORF">PGLA2088_LOCUS30760</name>
</gene>
<accession>A0A813KCT6</accession>
<proteinExistence type="predicted"/>
<dbReference type="AlphaFoldDB" id="A0A813KCT6"/>
<reference evidence="1" key="1">
    <citation type="submission" date="2021-02" db="EMBL/GenBank/DDBJ databases">
        <authorList>
            <person name="Dougan E. K."/>
            <person name="Rhodes N."/>
            <person name="Thang M."/>
            <person name="Chan C."/>
        </authorList>
    </citation>
    <scope>NUCLEOTIDE SEQUENCE</scope>
</reference>
<evidence type="ECO:0000313" key="2">
    <source>
        <dbReference type="Proteomes" id="UP000626109"/>
    </source>
</evidence>
<protein>
    <submittedName>
        <fullName evidence="1">Uncharacterized protein</fullName>
    </submittedName>
</protein>
<feature type="non-terminal residue" evidence="1">
    <location>
        <position position="248"/>
    </location>
</feature>
<dbReference type="EMBL" id="CAJNNW010028985">
    <property type="protein sequence ID" value="CAE8698491.1"/>
    <property type="molecule type" value="Genomic_DNA"/>
</dbReference>